<dbReference type="AlphaFoldDB" id="A0A7S7SQI1"/>
<feature type="chain" id="PRO_5032300444" evidence="4">
    <location>
        <begin position="20"/>
        <end position="618"/>
    </location>
</feature>
<dbReference type="PANTHER" id="PTHR32303:SF4">
    <property type="entry name" value="QUINOPROTEIN GLUCOSE DEHYDROGENASE"/>
    <property type="match status" value="1"/>
</dbReference>
<feature type="signal peptide" evidence="4">
    <location>
        <begin position="1"/>
        <end position="19"/>
    </location>
</feature>
<dbReference type="SMART" id="SM00564">
    <property type="entry name" value="PQQ"/>
    <property type="match status" value="5"/>
</dbReference>
<feature type="domain" description="Pyrrolo-quinoline quinone repeat" evidence="5">
    <location>
        <begin position="25"/>
        <end position="589"/>
    </location>
</feature>
<accession>A0A7S7SQI1</accession>
<dbReference type="InterPro" id="IPR017511">
    <property type="entry name" value="PQQ_mDH"/>
</dbReference>
<dbReference type="Proteomes" id="UP000593892">
    <property type="component" value="Chromosome"/>
</dbReference>
<comment type="cofactor">
    <cofactor evidence="1">
        <name>pyrroloquinoline quinone</name>
        <dbReference type="ChEBI" id="CHEBI:58442"/>
    </cofactor>
</comment>
<evidence type="ECO:0000256" key="4">
    <source>
        <dbReference type="SAM" id="SignalP"/>
    </source>
</evidence>
<evidence type="ECO:0000256" key="3">
    <source>
        <dbReference type="ARBA" id="ARBA00023002"/>
    </source>
</evidence>
<dbReference type="CDD" id="cd10280">
    <property type="entry name" value="PQQ_mGDH"/>
    <property type="match status" value="1"/>
</dbReference>
<dbReference type="InterPro" id="IPR011047">
    <property type="entry name" value="Quinoprotein_ADH-like_sf"/>
</dbReference>
<evidence type="ECO:0000313" key="6">
    <source>
        <dbReference type="EMBL" id="QOY92230.1"/>
    </source>
</evidence>
<dbReference type="EMBL" id="CP063849">
    <property type="protein sequence ID" value="QOY92230.1"/>
    <property type="molecule type" value="Genomic_DNA"/>
</dbReference>
<reference evidence="6" key="1">
    <citation type="submission" date="2020-10" db="EMBL/GenBank/DDBJ databases">
        <title>Complete genome sequence of Paludibaculum fermentans P105T, a facultatively anaerobic acidobacterium capable of dissimilatory Fe(III) reduction.</title>
        <authorList>
            <person name="Dedysh S.N."/>
            <person name="Beletsky A.V."/>
            <person name="Kulichevskaya I.S."/>
            <person name="Mardanov A.V."/>
            <person name="Ravin N.V."/>
        </authorList>
    </citation>
    <scope>NUCLEOTIDE SEQUENCE [LARGE SCALE GENOMIC DNA]</scope>
    <source>
        <strain evidence="6">P105</strain>
    </source>
</reference>
<protein>
    <submittedName>
        <fullName evidence="6">Pyrroloquinoline quinone-dependent dehydrogenase</fullName>
    </submittedName>
</protein>
<dbReference type="SUPFAM" id="SSF50998">
    <property type="entry name" value="Quinoprotein alcohol dehydrogenase-like"/>
    <property type="match status" value="1"/>
</dbReference>
<evidence type="ECO:0000256" key="1">
    <source>
        <dbReference type="ARBA" id="ARBA00001931"/>
    </source>
</evidence>
<dbReference type="GO" id="GO:0048038">
    <property type="term" value="F:quinone binding"/>
    <property type="evidence" value="ECO:0007669"/>
    <property type="project" value="InterPro"/>
</dbReference>
<dbReference type="KEGG" id="pfer:IRI77_32580"/>
<keyword evidence="4" id="KW-0732">Signal</keyword>
<dbReference type="GO" id="GO:0016020">
    <property type="term" value="C:membrane"/>
    <property type="evidence" value="ECO:0007669"/>
    <property type="project" value="InterPro"/>
</dbReference>
<name>A0A7S7SQI1_PALFE</name>
<comment type="similarity">
    <text evidence="2">Belongs to the bacterial PQQ dehydrogenase family.</text>
</comment>
<dbReference type="InterPro" id="IPR018391">
    <property type="entry name" value="PQQ_b-propeller_rpt"/>
</dbReference>
<proteinExistence type="inferred from homology"/>
<evidence type="ECO:0000313" key="7">
    <source>
        <dbReference type="Proteomes" id="UP000593892"/>
    </source>
</evidence>
<dbReference type="GO" id="GO:0016614">
    <property type="term" value="F:oxidoreductase activity, acting on CH-OH group of donors"/>
    <property type="evidence" value="ECO:0007669"/>
    <property type="project" value="InterPro"/>
</dbReference>
<dbReference type="InterPro" id="IPR002372">
    <property type="entry name" value="PQQ_rpt_dom"/>
</dbReference>
<sequence>MLLSLFLRGALLLSLPLLAQTHSTWRDYGGAPDAAQYSDLKQIDRANVAKLKPAWTYKTGDGSKYFFNPLIADGRMYVMAKKNCIVALDPVNGAELWTYTPEPDTKIITNRGLNYWESKDRSDRRLLFASNHRLRAIDARTGQPIDTFGTHGSVDLKQGLGRDPESLALVQSTTPGRVFEDLLILGSATNQGYGSAPGDIRAFDVRTGKLVWTFHTIPHPGEAGYETWPKEAWKTVGGANVWGEMSLDVRRGILYAPTASAKYNFYGADRAGANLFGDCLLALDARTGKRLWHFQMVHHDIWDYDDATAPKLLTIHHNGKIVDIVAQVTKQGFVWVFNRVTGEPIWPIEERPVPQTDMTGETTWPTQPFPTKPPPFSRQKFTVDDLSPYLTPEDRAKFKDEILSARNEGLFTPPGKRNTIQMPGNNGGANWSGAAVNPSQGLLYVVSKDLPAMLKLEPKGEPRKAPTPEAEMVRYYSGFGFMLDSQGLSPIKPPWSSLTAYDLNEGTIKWKIPLGEVPELAAKGIHDTGSHYPKVGPVVTAGGLIFAGTRDKKVHALDVDNGKILWEAEVGAALEGMAAVYEAEGREYVVFCAAAQEGLTPATQKPIQGSYVAFALPK</sequence>
<evidence type="ECO:0000256" key="2">
    <source>
        <dbReference type="ARBA" id="ARBA00008156"/>
    </source>
</evidence>
<keyword evidence="7" id="KW-1185">Reference proteome</keyword>
<evidence type="ECO:0000259" key="5">
    <source>
        <dbReference type="Pfam" id="PF01011"/>
    </source>
</evidence>
<gene>
    <name evidence="6" type="ORF">IRI77_32580</name>
</gene>
<dbReference type="Pfam" id="PF01011">
    <property type="entry name" value="PQQ"/>
    <property type="match status" value="1"/>
</dbReference>
<dbReference type="Gene3D" id="2.140.10.10">
    <property type="entry name" value="Quinoprotein alcohol dehydrogenase-like superfamily"/>
    <property type="match status" value="2"/>
</dbReference>
<keyword evidence="3" id="KW-0560">Oxidoreductase</keyword>
<organism evidence="6 7">
    <name type="scientific">Paludibaculum fermentans</name>
    <dbReference type="NCBI Taxonomy" id="1473598"/>
    <lineage>
        <taxon>Bacteria</taxon>
        <taxon>Pseudomonadati</taxon>
        <taxon>Acidobacteriota</taxon>
        <taxon>Terriglobia</taxon>
        <taxon>Bryobacterales</taxon>
        <taxon>Bryobacteraceae</taxon>
        <taxon>Paludibaculum</taxon>
    </lineage>
</organism>
<dbReference type="PANTHER" id="PTHR32303">
    <property type="entry name" value="QUINOPROTEIN ALCOHOL DEHYDROGENASE (CYTOCHROME C)"/>
    <property type="match status" value="1"/>
</dbReference>